<accession>A0A2I1FUD4</accession>
<dbReference type="EMBL" id="LLXI01000014">
    <property type="protein sequence ID" value="PKY37980.1"/>
    <property type="molecule type" value="Genomic_DNA"/>
</dbReference>
<organism evidence="1 2">
    <name type="scientific">Rhizophagus irregularis</name>
    <dbReference type="NCBI Taxonomy" id="588596"/>
    <lineage>
        <taxon>Eukaryota</taxon>
        <taxon>Fungi</taxon>
        <taxon>Fungi incertae sedis</taxon>
        <taxon>Mucoromycota</taxon>
        <taxon>Glomeromycotina</taxon>
        <taxon>Glomeromycetes</taxon>
        <taxon>Glomerales</taxon>
        <taxon>Glomeraceae</taxon>
        <taxon>Rhizophagus</taxon>
    </lineage>
</organism>
<evidence type="ECO:0000313" key="2">
    <source>
        <dbReference type="Proteomes" id="UP000234323"/>
    </source>
</evidence>
<protein>
    <submittedName>
        <fullName evidence="1">Uncharacterized protein</fullName>
    </submittedName>
</protein>
<proteinExistence type="predicted"/>
<evidence type="ECO:0000313" key="1">
    <source>
        <dbReference type="EMBL" id="PKY37980.1"/>
    </source>
</evidence>
<gene>
    <name evidence="1" type="ORF">RhiirA4_450906</name>
</gene>
<name>A0A2I1FUD4_9GLOM</name>
<dbReference type="Proteomes" id="UP000234323">
    <property type="component" value="Unassembled WGS sequence"/>
</dbReference>
<dbReference type="AlphaFoldDB" id="A0A2I1FUD4"/>
<sequence>MPVENNIAYSKSIYQFCLENNPNNSDTFQMLQMLLNWKDSDLLWIVKSCLKKIKSFIVDILIAIRFI</sequence>
<reference evidence="1 2" key="1">
    <citation type="submission" date="2015-10" db="EMBL/GenBank/DDBJ databases">
        <title>Genome analyses suggest a sexual origin of heterokaryosis in a supposedly ancient asexual fungus.</title>
        <authorList>
            <person name="Ropars J."/>
            <person name="Sedzielewska K."/>
            <person name="Noel J."/>
            <person name="Charron P."/>
            <person name="Farinelli L."/>
            <person name="Marton T."/>
            <person name="Kruger M."/>
            <person name="Pelin A."/>
            <person name="Brachmann A."/>
            <person name="Corradi N."/>
        </authorList>
    </citation>
    <scope>NUCLEOTIDE SEQUENCE [LARGE SCALE GENOMIC DNA]</scope>
    <source>
        <strain evidence="1 2">A4</strain>
    </source>
</reference>
<comment type="caution">
    <text evidence="1">The sequence shown here is derived from an EMBL/GenBank/DDBJ whole genome shotgun (WGS) entry which is preliminary data.</text>
</comment>
<keyword evidence="2" id="KW-1185">Reference proteome</keyword>